<dbReference type="SMART" id="SM00388">
    <property type="entry name" value="HisKA"/>
    <property type="match status" value="1"/>
</dbReference>
<evidence type="ECO:0000256" key="3">
    <source>
        <dbReference type="ARBA" id="ARBA00022553"/>
    </source>
</evidence>
<reference evidence="6 7" key="1">
    <citation type="submission" date="2017-10" db="EMBL/GenBank/DDBJ databases">
        <title>Massilia psychrophilum sp. nov., a novel purple-pigmented bacterium isolated from Tianshan glacier, Xinjiang Municipality, China.</title>
        <authorList>
            <person name="Wang H."/>
        </authorList>
    </citation>
    <scope>NUCLEOTIDE SEQUENCE [LARGE SCALE GENOMIC DNA]</scope>
    <source>
        <strain evidence="6 7">JCM 30074</strain>
    </source>
</reference>
<dbReference type="Gene3D" id="3.30.565.10">
    <property type="entry name" value="Histidine kinase-like ATPase, C-terminal domain"/>
    <property type="match status" value="1"/>
</dbReference>
<dbReference type="InterPro" id="IPR013656">
    <property type="entry name" value="PAS_4"/>
</dbReference>
<feature type="domain" description="Histidine kinase" evidence="4">
    <location>
        <begin position="627"/>
        <end position="757"/>
    </location>
</feature>
<feature type="domain" description="PAS" evidence="5">
    <location>
        <begin position="155"/>
        <end position="207"/>
    </location>
</feature>
<evidence type="ECO:0000313" key="6">
    <source>
        <dbReference type="EMBL" id="PIL41993.1"/>
    </source>
</evidence>
<dbReference type="PROSITE" id="PS50112">
    <property type="entry name" value="PAS"/>
    <property type="match status" value="1"/>
</dbReference>
<dbReference type="AlphaFoldDB" id="A0A2G8T7Q0"/>
<comment type="caution">
    <text evidence="6">The sequence shown here is derived from an EMBL/GenBank/DDBJ whole genome shotgun (WGS) entry which is preliminary data.</text>
</comment>
<dbReference type="SUPFAM" id="SSF55785">
    <property type="entry name" value="PYP-like sensor domain (PAS domain)"/>
    <property type="match status" value="2"/>
</dbReference>
<dbReference type="InterPro" id="IPR000014">
    <property type="entry name" value="PAS"/>
</dbReference>
<dbReference type="PROSITE" id="PS50109">
    <property type="entry name" value="HIS_KIN"/>
    <property type="match status" value="1"/>
</dbReference>
<accession>A0A2G8T7Q0</accession>
<dbReference type="InterPro" id="IPR013767">
    <property type="entry name" value="PAS_fold"/>
</dbReference>
<evidence type="ECO:0000256" key="1">
    <source>
        <dbReference type="ARBA" id="ARBA00000085"/>
    </source>
</evidence>
<dbReference type="InterPro" id="IPR005467">
    <property type="entry name" value="His_kinase_dom"/>
</dbReference>
<dbReference type="SMART" id="SM00091">
    <property type="entry name" value="PAS"/>
    <property type="match status" value="2"/>
</dbReference>
<dbReference type="SMART" id="SM00065">
    <property type="entry name" value="GAF"/>
    <property type="match status" value="1"/>
</dbReference>
<evidence type="ECO:0000256" key="2">
    <source>
        <dbReference type="ARBA" id="ARBA00012438"/>
    </source>
</evidence>
<evidence type="ECO:0000259" key="5">
    <source>
        <dbReference type="PROSITE" id="PS50112"/>
    </source>
</evidence>
<keyword evidence="3" id="KW-0597">Phosphoprotein</keyword>
<comment type="catalytic activity">
    <reaction evidence="1">
        <text>ATP + protein L-histidine = ADP + protein N-phospho-L-histidine.</text>
        <dbReference type="EC" id="2.7.13.3"/>
    </reaction>
</comment>
<dbReference type="NCBIfam" id="TIGR00229">
    <property type="entry name" value="sensory_box"/>
    <property type="match status" value="1"/>
</dbReference>
<dbReference type="InterPro" id="IPR029016">
    <property type="entry name" value="GAF-like_dom_sf"/>
</dbReference>
<dbReference type="SUPFAM" id="SSF47384">
    <property type="entry name" value="Homodimeric domain of signal transducing histidine kinase"/>
    <property type="match status" value="1"/>
</dbReference>
<dbReference type="SUPFAM" id="SSF55874">
    <property type="entry name" value="ATPase domain of HSP90 chaperone/DNA topoisomerase II/histidine kinase"/>
    <property type="match status" value="1"/>
</dbReference>
<dbReference type="Pfam" id="PF00989">
    <property type="entry name" value="PAS"/>
    <property type="match status" value="1"/>
</dbReference>
<dbReference type="Pfam" id="PF13185">
    <property type="entry name" value="GAF_2"/>
    <property type="match status" value="1"/>
</dbReference>
<protein>
    <recommendedName>
        <fullName evidence="2">histidine kinase</fullName>
        <ecNumber evidence="2">2.7.13.3</ecNumber>
    </recommendedName>
</protein>
<dbReference type="SUPFAM" id="SSF55781">
    <property type="entry name" value="GAF domain-like"/>
    <property type="match status" value="1"/>
</dbReference>
<dbReference type="Gene3D" id="1.10.287.130">
    <property type="match status" value="1"/>
</dbReference>
<dbReference type="GO" id="GO:0006355">
    <property type="term" value="P:regulation of DNA-templated transcription"/>
    <property type="evidence" value="ECO:0007669"/>
    <property type="project" value="InterPro"/>
</dbReference>
<dbReference type="Gene3D" id="3.30.450.20">
    <property type="entry name" value="PAS domain"/>
    <property type="match status" value="2"/>
</dbReference>
<dbReference type="EC" id="2.7.13.3" evidence="2"/>
<dbReference type="OrthoDB" id="9087351at2"/>
<sequence length="757" mass="83083">MRDVIALSALATKWANLDSAGLAAALAEALLSSLDLDLVYMHMVQPTEELPLEIARSKHCSDPIISVAKVKGAVAQLLEANRPLPISTLPDPFSSITLRATVFPFELAAPKAILVVASERVDFPTDEDMLLLSVVTNQAALGLQRLNTERALKASQEHLRAVLDSAGDGIYVMGADSLCTYLNPIGAAMLGYRTEELVGHSVHEIIHHTHVDGSSHPVTECPIFLTSRQGIPSHVSDDVFWHKNGIAVPVSYSVAPVMEDGLPSGAVVTFRNISERKLAEVEQMRLLRTVETERALLADIFQRSPSFMCVLLGSDHVVQQTNEHFMQLIGHREILGMPMREALPEVVDQGFVALLDSVFATGVAQGGSDVSVVLQRSPKGPSEQRYVNFMYQAYRDPDGGIGGVFVQGVDFTERRHAEEDLLRVSSESEARMAQMLSAEQQHGLLLTQVANASRTMGHILSMDSIARVLTEEARSMLGAHQAVTSLTVSAEWAQAINAVSLSEKFSQYRNYSPTPDGSGIYSEVCRTNLPMRLTQAELEAHPAWKGFGEHAKEHPRMRGWLAVPLVGHGGRNLGLVQLSDKFEGEFTEQDQAILVQLAAIAATGIENASLYERVRDQDRRKDEFLAILAHELRNPLAPIRTGLTLLKVAPSIEATAKTTEIMERQVGYMVDLIDDLLDVSRITSGKIQLKKERLEVRTVLDSALELSRPLIEGGHHQMFLSMLKEPFFLHADPTRMAQIVSNLLNNAAKYTPPGRPN</sequence>
<gene>
    <name evidence="6" type="ORF">CR105_26675</name>
</gene>
<dbReference type="GO" id="GO:0000155">
    <property type="term" value="F:phosphorelay sensor kinase activity"/>
    <property type="evidence" value="ECO:0007669"/>
    <property type="project" value="InterPro"/>
</dbReference>
<dbReference type="Gene3D" id="3.30.450.40">
    <property type="match status" value="1"/>
</dbReference>
<dbReference type="Pfam" id="PF08448">
    <property type="entry name" value="PAS_4"/>
    <property type="match status" value="1"/>
</dbReference>
<proteinExistence type="predicted"/>
<dbReference type="PANTHER" id="PTHR43547">
    <property type="entry name" value="TWO-COMPONENT HISTIDINE KINASE"/>
    <property type="match status" value="1"/>
</dbReference>
<dbReference type="PANTHER" id="PTHR43547:SF2">
    <property type="entry name" value="HYBRID SIGNAL TRANSDUCTION HISTIDINE KINASE C"/>
    <property type="match status" value="1"/>
</dbReference>
<dbReference type="Proteomes" id="UP000230390">
    <property type="component" value="Unassembled WGS sequence"/>
</dbReference>
<dbReference type="EMBL" id="PDOC01000045">
    <property type="protein sequence ID" value="PIL41993.1"/>
    <property type="molecule type" value="Genomic_DNA"/>
</dbReference>
<dbReference type="InterPro" id="IPR036097">
    <property type="entry name" value="HisK_dim/P_sf"/>
</dbReference>
<dbReference type="Pfam" id="PF00512">
    <property type="entry name" value="HisKA"/>
    <property type="match status" value="1"/>
</dbReference>
<dbReference type="InterPro" id="IPR003018">
    <property type="entry name" value="GAF"/>
</dbReference>
<dbReference type="InterPro" id="IPR035965">
    <property type="entry name" value="PAS-like_dom_sf"/>
</dbReference>
<name>A0A2G8T7Q0_9BURK</name>
<evidence type="ECO:0000313" key="7">
    <source>
        <dbReference type="Proteomes" id="UP000230390"/>
    </source>
</evidence>
<dbReference type="InterPro" id="IPR036890">
    <property type="entry name" value="HATPase_C_sf"/>
</dbReference>
<dbReference type="CDD" id="cd00082">
    <property type="entry name" value="HisKA"/>
    <property type="match status" value="1"/>
</dbReference>
<keyword evidence="7" id="KW-1185">Reference proteome</keyword>
<dbReference type="CDD" id="cd00130">
    <property type="entry name" value="PAS"/>
    <property type="match status" value="1"/>
</dbReference>
<dbReference type="InterPro" id="IPR003661">
    <property type="entry name" value="HisK_dim/P_dom"/>
</dbReference>
<organism evidence="6 7">
    <name type="scientific">Massilia eurypsychrophila</name>
    <dbReference type="NCBI Taxonomy" id="1485217"/>
    <lineage>
        <taxon>Bacteria</taxon>
        <taxon>Pseudomonadati</taxon>
        <taxon>Pseudomonadota</taxon>
        <taxon>Betaproteobacteria</taxon>
        <taxon>Burkholderiales</taxon>
        <taxon>Oxalobacteraceae</taxon>
        <taxon>Telluria group</taxon>
        <taxon>Massilia</taxon>
    </lineage>
</organism>
<evidence type="ECO:0000259" key="4">
    <source>
        <dbReference type="PROSITE" id="PS50109"/>
    </source>
</evidence>